<keyword evidence="1" id="KW-0812">Transmembrane</keyword>
<keyword evidence="1" id="KW-1133">Transmembrane helix</keyword>
<sequence length="480" mass="56894">MKNNKIIIVLLTALTWHKILWQTFMGEGYYYFNHTFFYDPQGGFTIIQGLLRYDTAARLMFDFLPLFFKDRVWLYFLFLFLVVILVNWLFYRFIWQLTKNRLISILSIIFFVANYSASYEMLARGDYQFFAQRIILFPLLFLSFIWLTKKHLWLSVSLYTVALILGQFSLYFLAVFPLYIFFQWLQSKQHSFLQLLQTLPYLVITALMFLIDNQTYNQNFEMVWNPESIVSNVVYQFPWAMIPYPLLIKITKQPWVRADLVKLAWPLAGFTLLAIIYFFKRQLKYRYTLLIMVLFLITSLGLNAYIRPTQVFRIHGEGSRYLYVPAMAAAGFWAILFESVFEKRWLAKTLVVLIAGWWLWSNTSLIWSKMAENQPQHETAKQILAYFKIHAPEFDNKLVVVPNLIGYHGGDFSQKFYNPSTTFLPMAAEWEKKITYTFPPEKLLVFTYDAATKTLIESGAPFRQMILDEQTITEEVKQSF</sequence>
<feature type="transmembrane region" description="Helical" evidence="1">
    <location>
        <begin position="349"/>
        <end position="367"/>
    </location>
</feature>
<evidence type="ECO:0008006" key="4">
    <source>
        <dbReference type="Google" id="ProtNLM"/>
    </source>
</evidence>
<feature type="transmembrane region" description="Helical" evidence="1">
    <location>
        <begin position="102"/>
        <end position="118"/>
    </location>
</feature>
<evidence type="ECO:0000313" key="3">
    <source>
        <dbReference type="Proteomes" id="UP000231214"/>
    </source>
</evidence>
<dbReference type="EMBL" id="PEZK01000033">
    <property type="protein sequence ID" value="PIU02059.1"/>
    <property type="molecule type" value="Genomic_DNA"/>
</dbReference>
<keyword evidence="1" id="KW-0472">Membrane</keyword>
<dbReference type="Proteomes" id="UP000231214">
    <property type="component" value="Unassembled WGS sequence"/>
</dbReference>
<feature type="transmembrane region" description="Helical" evidence="1">
    <location>
        <begin position="318"/>
        <end position="337"/>
    </location>
</feature>
<feature type="transmembrane region" description="Helical" evidence="1">
    <location>
        <begin position="192"/>
        <end position="211"/>
    </location>
</feature>
<accession>A0A2M6XAN4</accession>
<feature type="transmembrane region" description="Helical" evidence="1">
    <location>
        <begin position="130"/>
        <end position="147"/>
    </location>
</feature>
<feature type="transmembrane region" description="Helical" evidence="1">
    <location>
        <begin position="159"/>
        <end position="180"/>
    </location>
</feature>
<feature type="transmembrane region" description="Helical" evidence="1">
    <location>
        <begin position="263"/>
        <end position="280"/>
    </location>
</feature>
<organism evidence="2 3">
    <name type="scientific">Candidatus Shapirobacteria bacterium CG09_land_8_20_14_0_10_49_15</name>
    <dbReference type="NCBI Taxonomy" id="1974482"/>
    <lineage>
        <taxon>Bacteria</taxon>
        <taxon>Candidatus Shapironibacteriota</taxon>
    </lineage>
</organism>
<gene>
    <name evidence="2" type="ORF">COT66_02195</name>
</gene>
<evidence type="ECO:0000313" key="2">
    <source>
        <dbReference type="EMBL" id="PIU02059.1"/>
    </source>
</evidence>
<protein>
    <recommendedName>
        <fullName evidence="4">Glycosyltransferase RgtA/B/C/D-like domain-containing protein</fullName>
    </recommendedName>
</protein>
<feature type="transmembrane region" description="Helical" evidence="1">
    <location>
        <begin position="287"/>
        <end position="306"/>
    </location>
</feature>
<evidence type="ECO:0000256" key="1">
    <source>
        <dbReference type="SAM" id="Phobius"/>
    </source>
</evidence>
<feature type="transmembrane region" description="Helical" evidence="1">
    <location>
        <begin position="72"/>
        <end position="90"/>
    </location>
</feature>
<comment type="caution">
    <text evidence="2">The sequence shown here is derived from an EMBL/GenBank/DDBJ whole genome shotgun (WGS) entry which is preliminary data.</text>
</comment>
<proteinExistence type="predicted"/>
<dbReference type="AlphaFoldDB" id="A0A2M6XAN4"/>
<reference evidence="3" key="1">
    <citation type="submission" date="2017-09" db="EMBL/GenBank/DDBJ databases">
        <title>Depth-based differentiation of microbial function through sediment-hosted aquifers and enrichment of novel symbionts in the deep terrestrial subsurface.</title>
        <authorList>
            <person name="Probst A.J."/>
            <person name="Ladd B."/>
            <person name="Jarett J.K."/>
            <person name="Geller-Mcgrath D.E."/>
            <person name="Sieber C.M.K."/>
            <person name="Emerson J.B."/>
            <person name="Anantharaman K."/>
            <person name="Thomas B.C."/>
            <person name="Malmstrom R."/>
            <person name="Stieglmeier M."/>
            <person name="Klingl A."/>
            <person name="Woyke T."/>
            <person name="Ryan C.M."/>
            <person name="Banfield J.F."/>
        </authorList>
    </citation>
    <scope>NUCLEOTIDE SEQUENCE [LARGE SCALE GENOMIC DNA]</scope>
</reference>
<name>A0A2M6XAN4_9BACT</name>